<evidence type="ECO:0000256" key="1">
    <source>
        <dbReference type="ARBA" id="ARBA00008433"/>
    </source>
</evidence>
<proteinExistence type="inferred from homology"/>
<evidence type="ECO:0000313" key="3">
    <source>
        <dbReference type="EMBL" id="CAL8138160.1"/>
    </source>
</evidence>
<dbReference type="PANTHER" id="PTHR12991:SF10">
    <property type="entry name" value="GATOR COMPLEX PROTEIN NPRL2"/>
    <property type="match status" value="1"/>
</dbReference>
<sequence>MSLIAFQQTSEEGLFEGCGREGPILSIFIAEFHHIAGPKIVYQHPYVIQKEVFDSVSTYIIPKTHLQRITMTVNVLGKKIIGYPIQIQNDKYERNAFYFNTCFVCDAWARTVQYERVLVKLAEFFNSLELEIEYLSKKSESCTNGSLDMETELKEMFSAILNGINGPQRECSYVFQNRLLALKVVPAVLSDPPWVDSHTVPVFVTDVGPIERWDLTTQQIIPYVDGFNHVAQISHLADVHINLVKTCLQNLLYYNLIKMIPAFQYSNMYCITPSFHTKLMLSDNQFKDDCITFVARTEHVRPSFADVVRFYCSLKRGVTVKELALRFRQVAASAAVRVLVLDSKYSSSKYSDQSLSSSAQSRTSSNPTTPIKIHTQSLSTRTSISKRHMSEFQSVLSVIDERKLIQFGLLHNLIRRIEKYPVFIKKEKESGQQGLNALNSSRNNSGTGTSQQLQTPLQSAYGTNGSKIHHVSGSGSEPVHEATNQWDKCRKKLPNLYAMFNGSNSFDKICLAHGFSQNELDDITDMDPDVVTIWK</sequence>
<evidence type="ECO:0000256" key="2">
    <source>
        <dbReference type="SAM" id="MobiDB-lite"/>
    </source>
</evidence>
<feature type="region of interest" description="Disordered" evidence="2">
    <location>
        <begin position="433"/>
        <end position="483"/>
    </location>
</feature>
<gene>
    <name evidence="3" type="ORF">ODALV1_LOCUS27241</name>
</gene>
<dbReference type="Pfam" id="PF06218">
    <property type="entry name" value="NPR2"/>
    <property type="match status" value="1"/>
</dbReference>
<organism evidence="3 4">
    <name type="scientific">Orchesella dallaii</name>
    <dbReference type="NCBI Taxonomy" id="48710"/>
    <lineage>
        <taxon>Eukaryota</taxon>
        <taxon>Metazoa</taxon>
        <taxon>Ecdysozoa</taxon>
        <taxon>Arthropoda</taxon>
        <taxon>Hexapoda</taxon>
        <taxon>Collembola</taxon>
        <taxon>Entomobryomorpha</taxon>
        <taxon>Entomobryoidea</taxon>
        <taxon>Orchesellidae</taxon>
        <taxon>Orchesellinae</taxon>
        <taxon>Orchesella</taxon>
    </lineage>
</organism>
<reference evidence="3 4" key="1">
    <citation type="submission" date="2024-08" db="EMBL/GenBank/DDBJ databases">
        <authorList>
            <person name="Cucini C."/>
            <person name="Frati F."/>
        </authorList>
    </citation>
    <scope>NUCLEOTIDE SEQUENCE [LARGE SCALE GENOMIC DNA]</scope>
</reference>
<feature type="compositionally biased region" description="Low complexity" evidence="2">
    <location>
        <begin position="349"/>
        <end position="365"/>
    </location>
</feature>
<protein>
    <recommendedName>
        <fullName evidence="5">Nitrogen permease regulator 2-like protein</fullName>
    </recommendedName>
</protein>
<keyword evidence="4" id="KW-1185">Reference proteome</keyword>
<feature type="compositionally biased region" description="Polar residues" evidence="2">
    <location>
        <begin position="451"/>
        <end position="466"/>
    </location>
</feature>
<feature type="compositionally biased region" description="Low complexity" evidence="2">
    <location>
        <begin position="439"/>
        <end position="450"/>
    </location>
</feature>
<accession>A0ABP1RX62</accession>
<feature type="region of interest" description="Disordered" evidence="2">
    <location>
        <begin position="349"/>
        <end position="382"/>
    </location>
</feature>
<evidence type="ECO:0008006" key="5">
    <source>
        <dbReference type="Google" id="ProtNLM"/>
    </source>
</evidence>
<name>A0ABP1RX62_9HEXA</name>
<comment type="caution">
    <text evidence="3">The sequence shown here is derived from an EMBL/GenBank/DDBJ whole genome shotgun (WGS) entry which is preliminary data.</text>
</comment>
<dbReference type="PANTHER" id="PTHR12991">
    <property type="entry name" value="NITROGEN PERMEASE REGULATOR 2/TUMOR SUPPRESSOR CANDIDATE 4"/>
    <property type="match status" value="1"/>
</dbReference>
<evidence type="ECO:0000313" key="4">
    <source>
        <dbReference type="Proteomes" id="UP001642540"/>
    </source>
</evidence>
<feature type="compositionally biased region" description="Polar residues" evidence="2">
    <location>
        <begin position="366"/>
        <end position="382"/>
    </location>
</feature>
<dbReference type="Proteomes" id="UP001642540">
    <property type="component" value="Unassembled WGS sequence"/>
</dbReference>
<dbReference type="InterPro" id="IPR009348">
    <property type="entry name" value="NPR2-like"/>
</dbReference>
<comment type="similarity">
    <text evidence="1">Belongs to the NPR2 family.</text>
</comment>
<dbReference type="EMBL" id="CAXLJM020000122">
    <property type="protein sequence ID" value="CAL8138160.1"/>
    <property type="molecule type" value="Genomic_DNA"/>
</dbReference>